<evidence type="ECO:0000313" key="3">
    <source>
        <dbReference type="Proteomes" id="UP000319829"/>
    </source>
</evidence>
<dbReference type="Gene3D" id="3.40.50.720">
    <property type="entry name" value="NAD(P)-binding Rossmann-like Domain"/>
    <property type="match status" value="1"/>
</dbReference>
<dbReference type="Pfam" id="PF00107">
    <property type="entry name" value="ADH_zinc_N"/>
    <property type="match status" value="1"/>
</dbReference>
<accession>A0A538SUE6</accession>
<dbReference type="InterPro" id="IPR051397">
    <property type="entry name" value="Zn-ADH-like_protein"/>
</dbReference>
<dbReference type="InterPro" id="IPR013149">
    <property type="entry name" value="ADH-like_C"/>
</dbReference>
<dbReference type="PANTHER" id="PTHR43677:SF4">
    <property type="entry name" value="QUINONE OXIDOREDUCTASE-LIKE PROTEIN 2"/>
    <property type="match status" value="1"/>
</dbReference>
<organism evidence="2 3">
    <name type="scientific">Eiseniibacteriota bacterium</name>
    <dbReference type="NCBI Taxonomy" id="2212470"/>
    <lineage>
        <taxon>Bacteria</taxon>
        <taxon>Candidatus Eiseniibacteriota</taxon>
    </lineage>
</organism>
<dbReference type="AlphaFoldDB" id="A0A538SUE6"/>
<dbReference type="InterPro" id="IPR020843">
    <property type="entry name" value="ER"/>
</dbReference>
<dbReference type="EMBL" id="VBOU01000046">
    <property type="protein sequence ID" value="TMQ54996.1"/>
    <property type="molecule type" value="Genomic_DNA"/>
</dbReference>
<dbReference type="InterPro" id="IPR036291">
    <property type="entry name" value="NAD(P)-bd_dom_sf"/>
</dbReference>
<dbReference type="Pfam" id="PF08240">
    <property type="entry name" value="ADH_N"/>
    <property type="match status" value="1"/>
</dbReference>
<name>A0A538SUE6_UNCEI</name>
<comment type="caution">
    <text evidence="2">The sequence shown here is derived from an EMBL/GenBank/DDBJ whole genome shotgun (WGS) entry which is preliminary data.</text>
</comment>
<dbReference type="Gene3D" id="3.90.180.10">
    <property type="entry name" value="Medium-chain alcohol dehydrogenases, catalytic domain"/>
    <property type="match status" value="1"/>
</dbReference>
<dbReference type="InterPro" id="IPR011032">
    <property type="entry name" value="GroES-like_sf"/>
</dbReference>
<reference evidence="2 3" key="1">
    <citation type="journal article" date="2019" name="Nat. Microbiol.">
        <title>Mediterranean grassland soil C-N compound turnover is dependent on rainfall and depth, and is mediated by genomically divergent microorganisms.</title>
        <authorList>
            <person name="Diamond S."/>
            <person name="Andeer P.F."/>
            <person name="Li Z."/>
            <person name="Crits-Christoph A."/>
            <person name="Burstein D."/>
            <person name="Anantharaman K."/>
            <person name="Lane K.R."/>
            <person name="Thomas B.C."/>
            <person name="Pan C."/>
            <person name="Northen T.R."/>
            <person name="Banfield J.F."/>
        </authorList>
    </citation>
    <scope>NUCLEOTIDE SEQUENCE [LARGE SCALE GENOMIC DNA]</scope>
    <source>
        <strain evidence="2">WS_4</strain>
    </source>
</reference>
<evidence type="ECO:0000259" key="1">
    <source>
        <dbReference type="SMART" id="SM00829"/>
    </source>
</evidence>
<sequence length="337" mass="36265">MRAIVLRRSGPPHMLRVEEIPDPVARPGEVLVQVKAAGVNFADVLARQGLYPDAPQRPFIPGFETGGEVLAVGDGVNGFRVGQRVLAYHRSGGYAEQIAAPAANVHAIPDSLGTQSAVVLPLNYGTAYVALYRTGPVESGMRLFLHAAAGGVGLAVIDLARRAGLEIVGAASSHFKRERLQSEGVKHVVDSRRAHVDRVARDLYGRNGGFDIIIDSVGGRTISQGIRALRPGGRLVSCGVATLSKRGILGALGLLFSTPRIDPFRMLARSRGFYGVHLGQLMRDPVLVREVLDELIRLADAKEIHPEPGRVMQLAEAATAHHLLERRRNVGKIVLRV</sequence>
<dbReference type="PANTHER" id="PTHR43677">
    <property type="entry name" value="SHORT-CHAIN DEHYDROGENASE/REDUCTASE"/>
    <property type="match status" value="1"/>
</dbReference>
<dbReference type="GO" id="GO:0016491">
    <property type="term" value="F:oxidoreductase activity"/>
    <property type="evidence" value="ECO:0007669"/>
    <property type="project" value="InterPro"/>
</dbReference>
<proteinExistence type="predicted"/>
<dbReference type="InterPro" id="IPR013154">
    <property type="entry name" value="ADH-like_N"/>
</dbReference>
<feature type="domain" description="Enoyl reductase (ER)" evidence="1">
    <location>
        <begin position="10"/>
        <end position="335"/>
    </location>
</feature>
<dbReference type="SUPFAM" id="SSF50129">
    <property type="entry name" value="GroES-like"/>
    <property type="match status" value="1"/>
</dbReference>
<protein>
    <submittedName>
        <fullName evidence="2">Zinc-binding dehydrogenase</fullName>
    </submittedName>
</protein>
<dbReference type="SUPFAM" id="SSF51735">
    <property type="entry name" value="NAD(P)-binding Rossmann-fold domains"/>
    <property type="match status" value="1"/>
</dbReference>
<dbReference type="SMART" id="SM00829">
    <property type="entry name" value="PKS_ER"/>
    <property type="match status" value="1"/>
</dbReference>
<gene>
    <name evidence="2" type="ORF">E6K74_04565</name>
</gene>
<evidence type="ECO:0000313" key="2">
    <source>
        <dbReference type="EMBL" id="TMQ54996.1"/>
    </source>
</evidence>
<dbReference type="Proteomes" id="UP000319829">
    <property type="component" value="Unassembled WGS sequence"/>
</dbReference>